<dbReference type="EMBL" id="FRCR01000010">
    <property type="protein sequence ID" value="SHM72160.1"/>
    <property type="molecule type" value="Genomic_DNA"/>
</dbReference>
<proteinExistence type="predicted"/>
<evidence type="ECO:0000313" key="1">
    <source>
        <dbReference type="EMBL" id="SHM72160.1"/>
    </source>
</evidence>
<dbReference type="STRING" id="447595.SAMN05660826_01767"/>
<gene>
    <name evidence="1" type="ORF">SAMN05660826_01767</name>
</gene>
<keyword evidence="2" id="KW-1185">Reference proteome</keyword>
<sequence>MNVKKRNVKASIVLEVEFLFNIDLENEDLSIDSVKLKSVRMQGKKEDETTIHTLTETQVKFGILTLGAKSSVGKVMPLGEEIIIDYYGEKITAKTHRTVKGRIDGLTRFYLSHPELKPDTKITALFDSEGKVLKIKRYEGQD</sequence>
<organism evidence="1 2">
    <name type="scientific">Caldanaerovirga acetigignens</name>
    <dbReference type="NCBI Taxonomy" id="447595"/>
    <lineage>
        <taxon>Bacteria</taxon>
        <taxon>Bacillati</taxon>
        <taxon>Bacillota</taxon>
        <taxon>Clostridia</taxon>
        <taxon>Thermosediminibacterales</taxon>
        <taxon>Thermosediminibacteraceae</taxon>
        <taxon>Caldanaerovirga</taxon>
    </lineage>
</organism>
<dbReference type="AlphaFoldDB" id="A0A1M7L2Q6"/>
<dbReference type="Proteomes" id="UP000184375">
    <property type="component" value="Unassembled WGS sequence"/>
</dbReference>
<evidence type="ECO:0000313" key="2">
    <source>
        <dbReference type="Proteomes" id="UP000184375"/>
    </source>
</evidence>
<name>A0A1M7L2Q6_9FIRM</name>
<protein>
    <submittedName>
        <fullName evidence="1">Uncharacterized protein</fullName>
    </submittedName>
</protein>
<accession>A0A1M7L2Q6</accession>
<dbReference type="RefSeq" id="WP_073257620.1">
    <property type="nucleotide sequence ID" value="NZ_FRCR01000010.1"/>
</dbReference>
<reference evidence="2" key="1">
    <citation type="submission" date="2016-11" db="EMBL/GenBank/DDBJ databases">
        <authorList>
            <person name="Varghese N."/>
            <person name="Submissions S."/>
        </authorList>
    </citation>
    <scope>NUCLEOTIDE SEQUENCE [LARGE SCALE GENOMIC DNA]</scope>
    <source>
        <strain evidence="2">DSM 18802</strain>
    </source>
</reference>